<dbReference type="Gene3D" id="3.30.160.20">
    <property type="match status" value="1"/>
</dbReference>
<dbReference type="EMBL" id="JBFCZG010000006">
    <property type="protein sequence ID" value="KAL3421297.1"/>
    <property type="molecule type" value="Genomic_DNA"/>
</dbReference>
<name>A0ABR4PDS5_9HELO</name>
<dbReference type="Proteomes" id="UP001629113">
    <property type="component" value="Unassembled WGS sequence"/>
</dbReference>
<dbReference type="InterPro" id="IPR000999">
    <property type="entry name" value="RNase_III_dom"/>
</dbReference>
<sequence>MHKRKFDDRGSLRSESISKIRKSHEHQSQASSSNTTPLGYNNNVNGTPVNQKPPGLQKVARLLHALDEALDGPTIDDLLSVVGEGTVNTCVDLRRTLRKEAQISDEKQALTLLTAPPLQQASLSNSQSSNVPKSISPLSITPWRAAEIPKTLPPLPKVLDPTLEESAFIHGGLAHKAHSLSYERLEWVGDAYIELTSTLIIAQTFPHLTPGESSSIRQLLVKNITLANYAHQYKMPQRVRMPPDVQALSEKDKTKMWGDVFEAYVAAVILSDPENGVARCADWLKQLWSMTIAKDIRLAEAKGPRLVTPMWNLMGGTKPVDQKALPKAGLNPKEQLTQKIGSRGVKITYKDAAPEKRDQKVNLPLFTVGVYLDGWGENNKQLGFGRAHGKKDAGFKAAEMALNNEKLMKVYVEKKKLFDAQLALEEEAARGQEELQAELQ</sequence>
<comment type="caution">
    <text evidence="4">The sequence shown here is derived from an EMBL/GenBank/DDBJ whole genome shotgun (WGS) entry which is preliminary data.</text>
</comment>
<keyword evidence="1" id="KW-0694">RNA-binding</keyword>
<dbReference type="PROSITE" id="PS00517">
    <property type="entry name" value="RNASE_3_1"/>
    <property type="match status" value="1"/>
</dbReference>
<dbReference type="PANTHER" id="PTHR11207:SF0">
    <property type="entry name" value="RIBONUCLEASE 3"/>
    <property type="match status" value="1"/>
</dbReference>
<dbReference type="PANTHER" id="PTHR11207">
    <property type="entry name" value="RIBONUCLEASE III"/>
    <property type="match status" value="1"/>
</dbReference>
<feature type="domain" description="RNase III" evidence="3">
    <location>
        <begin position="145"/>
        <end position="273"/>
    </location>
</feature>
<protein>
    <submittedName>
        <fullName evidence="4">RNase3 domain-containing protein</fullName>
    </submittedName>
</protein>
<gene>
    <name evidence="4" type="ORF">PVAG01_07742</name>
</gene>
<evidence type="ECO:0000313" key="5">
    <source>
        <dbReference type="Proteomes" id="UP001629113"/>
    </source>
</evidence>
<feature type="compositionally biased region" description="Polar residues" evidence="2">
    <location>
        <begin position="28"/>
        <end position="50"/>
    </location>
</feature>
<dbReference type="SMART" id="SM00535">
    <property type="entry name" value="RIBOc"/>
    <property type="match status" value="1"/>
</dbReference>
<dbReference type="Gene3D" id="1.10.1520.10">
    <property type="entry name" value="Ribonuclease III domain"/>
    <property type="match status" value="1"/>
</dbReference>
<evidence type="ECO:0000313" key="4">
    <source>
        <dbReference type="EMBL" id="KAL3421297.1"/>
    </source>
</evidence>
<dbReference type="PROSITE" id="PS50142">
    <property type="entry name" value="RNASE_3_2"/>
    <property type="match status" value="1"/>
</dbReference>
<feature type="region of interest" description="Disordered" evidence="2">
    <location>
        <begin position="1"/>
        <end position="53"/>
    </location>
</feature>
<accession>A0ABR4PDS5</accession>
<evidence type="ECO:0000259" key="3">
    <source>
        <dbReference type="PROSITE" id="PS50142"/>
    </source>
</evidence>
<feature type="compositionally biased region" description="Basic and acidic residues" evidence="2">
    <location>
        <begin position="1"/>
        <end position="18"/>
    </location>
</feature>
<proteinExistence type="predicted"/>
<evidence type="ECO:0000256" key="1">
    <source>
        <dbReference type="ARBA" id="ARBA00022884"/>
    </source>
</evidence>
<dbReference type="CDD" id="cd00593">
    <property type="entry name" value="RIBOc"/>
    <property type="match status" value="1"/>
</dbReference>
<organism evidence="4 5">
    <name type="scientific">Phlyctema vagabunda</name>
    <dbReference type="NCBI Taxonomy" id="108571"/>
    <lineage>
        <taxon>Eukaryota</taxon>
        <taxon>Fungi</taxon>
        <taxon>Dikarya</taxon>
        <taxon>Ascomycota</taxon>
        <taxon>Pezizomycotina</taxon>
        <taxon>Leotiomycetes</taxon>
        <taxon>Helotiales</taxon>
        <taxon>Dermateaceae</taxon>
        <taxon>Phlyctema</taxon>
    </lineage>
</organism>
<dbReference type="SUPFAM" id="SSF54768">
    <property type="entry name" value="dsRNA-binding domain-like"/>
    <property type="match status" value="1"/>
</dbReference>
<keyword evidence="5" id="KW-1185">Reference proteome</keyword>
<evidence type="ECO:0000256" key="2">
    <source>
        <dbReference type="SAM" id="MobiDB-lite"/>
    </source>
</evidence>
<dbReference type="InterPro" id="IPR036389">
    <property type="entry name" value="RNase_III_sf"/>
</dbReference>
<dbReference type="Pfam" id="PF00636">
    <property type="entry name" value="Ribonuclease_3"/>
    <property type="match status" value="1"/>
</dbReference>
<dbReference type="SUPFAM" id="SSF69065">
    <property type="entry name" value="RNase III domain-like"/>
    <property type="match status" value="1"/>
</dbReference>
<reference evidence="4 5" key="1">
    <citation type="submission" date="2024-06" db="EMBL/GenBank/DDBJ databases">
        <title>Complete genome of Phlyctema vagabunda strain 19-DSS-EL-015.</title>
        <authorList>
            <person name="Fiorenzani C."/>
        </authorList>
    </citation>
    <scope>NUCLEOTIDE SEQUENCE [LARGE SCALE GENOMIC DNA]</scope>
    <source>
        <strain evidence="4 5">19-DSS-EL-015</strain>
    </source>
</reference>